<evidence type="ECO:0000313" key="1">
    <source>
        <dbReference type="EMBL" id="CAB4156601.1"/>
    </source>
</evidence>
<proteinExistence type="predicted"/>
<organism evidence="1">
    <name type="scientific">uncultured Caudovirales phage</name>
    <dbReference type="NCBI Taxonomy" id="2100421"/>
    <lineage>
        <taxon>Viruses</taxon>
        <taxon>Duplodnaviria</taxon>
        <taxon>Heunggongvirae</taxon>
        <taxon>Uroviricota</taxon>
        <taxon>Caudoviricetes</taxon>
        <taxon>Peduoviridae</taxon>
        <taxon>Maltschvirus</taxon>
        <taxon>Maltschvirus maltsch</taxon>
    </lineage>
</organism>
<sequence length="102" mass="10588">MKEIMATTPSTANTAAKAAKYREMAKDKSLPQDVRNTYLDKANELEQASYKPSMAKGGAVVAKSPAKAPAKGMAKGPSIVIAVGMGKKPTKMAKGGMAKGKC</sequence>
<gene>
    <name evidence="2" type="ORF">UFOVP1067_77</name>
    <name evidence="1" type="ORF">UFOVP662_77</name>
</gene>
<dbReference type="EMBL" id="LR796635">
    <property type="protein sequence ID" value="CAB4156601.1"/>
    <property type="molecule type" value="Genomic_DNA"/>
</dbReference>
<dbReference type="EMBL" id="LR797016">
    <property type="protein sequence ID" value="CAB4181869.1"/>
    <property type="molecule type" value="Genomic_DNA"/>
</dbReference>
<evidence type="ECO:0000313" key="2">
    <source>
        <dbReference type="EMBL" id="CAB4181869.1"/>
    </source>
</evidence>
<accession>A0A6J5NGF5</accession>
<protein>
    <submittedName>
        <fullName evidence="1">Uncharacterized protein</fullName>
    </submittedName>
</protein>
<name>A0A6J5NGF5_9CAUD</name>
<reference evidence="1" key="1">
    <citation type="submission" date="2020-04" db="EMBL/GenBank/DDBJ databases">
        <authorList>
            <person name="Chiriac C."/>
            <person name="Salcher M."/>
            <person name="Ghai R."/>
            <person name="Kavagutti S V."/>
        </authorList>
    </citation>
    <scope>NUCLEOTIDE SEQUENCE</scope>
</reference>